<feature type="domain" description="ODAD1 central coiled coil region" evidence="4">
    <location>
        <begin position="153"/>
        <end position="421"/>
    </location>
</feature>
<dbReference type="Pfam" id="PF21773">
    <property type="entry name" value="ODAD1_CC"/>
    <property type="match status" value="1"/>
</dbReference>
<feature type="compositionally biased region" description="Polar residues" evidence="3">
    <location>
        <begin position="631"/>
        <end position="649"/>
    </location>
</feature>
<feature type="compositionally biased region" description="Basic and acidic residues" evidence="3">
    <location>
        <begin position="507"/>
        <end position="529"/>
    </location>
</feature>
<feature type="compositionally biased region" description="Basic and acidic residues" evidence="3">
    <location>
        <begin position="465"/>
        <end position="499"/>
    </location>
</feature>
<feature type="compositionally biased region" description="Basic and acidic residues" evidence="3">
    <location>
        <begin position="558"/>
        <end position="569"/>
    </location>
</feature>
<name>A0A1Y2BDQ8_9FUNG</name>
<keyword evidence="1 2" id="KW-0175">Coiled coil</keyword>
<dbReference type="PANTHER" id="PTHR21694">
    <property type="entry name" value="COILED-COIL DOMAIN-CONTAINING PROTEIN 63"/>
    <property type="match status" value="1"/>
</dbReference>
<reference evidence="5 6" key="1">
    <citation type="submission" date="2016-08" db="EMBL/GenBank/DDBJ databases">
        <title>A Parts List for Fungal Cellulosomes Revealed by Comparative Genomics.</title>
        <authorList>
            <consortium name="DOE Joint Genome Institute"/>
            <person name="Haitjema C.H."/>
            <person name="Gilmore S.P."/>
            <person name="Henske J.K."/>
            <person name="Solomon K.V."/>
            <person name="De Groot R."/>
            <person name="Kuo A."/>
            <person name="Mondo S.J."/>
            <person name="Salamov A.A."/>
            <person name="Labutti K."/>
            <person name="Zhao Z."/>
            <person name="Chiniquy J."/>
            <person name="Barry K."/>
            <person name="Brewer H.M."/>
            <person name="Purvine S.O."/>
            <person name="Wright A.T."/>
            <person name="Boxma B."/>
            <person name="Van Alen T."/>
            <person name="Hackstein J.H."/>
            <person name="Baker S.E."/>
            <person name="Grigoriev I.V."/>
            <person name="O'Malley M.A."/>
        </authorList>
    </citation>
    <scope>NUCLEOTIDE SEQUENCE [LARGE SCALE GENOMIC DNA]</scope>
    <source>
        <strain evidence="5 6">G1</strain>
    </source>
</reference>
<organism evidence="5 6">
    <name type="scientific">Neocallimastix californiae</name>
    <dbReference type="NCBI Taxonomy" id="1754190"/>
    <lineage>
        <taxon>Eukaryota</taxon>
        <taxon>Fungi</taxon>
        <taxon>Fungi incertae sedis</taxon>
        <taxon>Chytridiomycota</taxon>
        <taxon>Chytridiomycota incertae sedis</taxon>
        <taxon>Neocallimastigomycetes</taxon>
        <taxon>Neocallimastigales</taxon>
        <taxon>Neocallimastigaceae</taxon>
        <taxon>Neocallimastix</taxon>
    </lineage>
</organism>
<dbReference type="AlphaFoldDB" id="A0A1Y2BDQ8"/>
<proteinExistence type="predicted"/>
<evidence type="ECO:0000256" key="1">
    <source>
        <dbReference type="ARBA" id="ARBA00023054"/>
    </source>
</evidence>
<dbReference type="PANTHER" id="PTHR21694:SF18">
    <property type="entry name" value="COILED-COIL DOMAIN-CONTAINING PROTEIN 63"/>
    <property type="match status" value="1"/>
</dbReference>
<evidence type="ECO:0000256" key="2">
    <source>
        <dbReference type="SAM" id="Coils"/>
    </source>
</evidence>
<protein>
    <recommendedName>
        <fullName evidence="4">ODAD1 central coiled coil region domain-containing protein</fullName>
    </recommendedName>
</protein>
<feature type="coiled-coil region" evidence="2">
    <location>
        <begin position="340"/>
        <end position="384"/>
    </location>
</feature>
<dbReference type="InterPro" id="IPR049258">
    <property type="entry name" value="ODAD1_CC"/>
</dbReference>
<dbReference type="STRING" id="1754190.A0A1Y2BDQ8"/>
<sequence>MLKSKYRRNDQELSEPDINEGIAKEAELVRLQRQYRLMEGDRKSYCDSSKSLLAKQRESIVKLQKENSLLHFQLTLVERRLDYQEKNGIRHKKAKETINKGEMYVKKYKSLLEKIQIVDAKIKNMREEIENKKHECSGDYFFKQSPQYKQHVIAELENKLNKALVKFNQTLAINKKTRSLIDDLRGERACFDNLSRKYEKAINEQKKKMTDVIEASTTAYEMRLEAQNRISVLKEKTEKENQAFIQEMNEINRQLEHDQKLRQFMNTKNQEKVIKVSSKKKKEGQVNEEESIFEMYNNVLNNYESTFNMIRKETGIEDINEFVRTFNDIEDKNFSLFNYVSEISNEIEYSENEIKALKEKIELLEKEEKENQEKKQETIKHMEECLESSKEKNEGYINDTRSKQNIVDIICQNITVILQKLIEFKPPPGAEFYLTPSTFVTNAQSIIEKQNKLNENTQDDTGNTDDSKVTTSSEDKPATETEIDKENNDDTTEAQEKTTNEASLLSENKESESPLTENENKSEGNKESDLSPETPNGENLENENGDKKEEAENTNNGETKESNEIKEANENNESNENNEEKDKSNESDEANIDKSKEQENNVIDNEDKEEKKDSPTEITPDAEDQKKDQSNLDPNQDNSNGKPTTPNNVSEEDIKKNMKLSEDVINLILNKSETNKIIDKEVGRNATIINLLNDEKVDSINLIEVIRYIEEKTNELLVFNYMTHLPKRKDSSENEIKPTEKMFMSSEEVDTIQNITLLGPGPEAPITNLNIKIPESEDLPEYLNSGEEEKRLFTRDELTKRTIMNN</sequence>
<evidence type="ECO:0000313" key="6">
    <source>
        <dbReference type="Proteomes" id="UP000193920"/>
    </source>
</evidence>
<evidence type="ECO:0000256" key="3">
    <source>
        <dbReference type="SAM" id="MobiDB-lite"/>
    </source>
</evidence>
<feature type="coiled-coil region" evidence="2">
    <location>
        <begin position="108"/>
        <end position="135"/>
    </location>
</feature>
<accession>A0A1Y2BDQ8</accession>
<dbReference type="OrthoDB" id="6766775at2759"/>
<comment type="caution">
    <text evidence="5">The sequence shown here is derived from an EMBL/GenBank/DDBJ whole genome shotgun (WGS) entry which is preliminary data.</text>
</comment>
<evidence type="ECO:0000313" key="5">
    <source>
        <dbReference type="EMBL" id="ORY32968.1"/>
    </source>
</evidence>
<keyword evidence="6" id="KW-1185">Reference proteome</keyword>
<evidence type="ECO:0000259" key="4">
    <source>
        <dbReference type="Pfam" id="PF21773"/>
    </source>
</evidence>
<feature type="region of interest" description="Disordered" evidence="3">
    <location>
        <begin position="451"/>
        <end position="655"/>
    </location>
</feature>
<dbReference type="Proteomes" id="UP000193920">
    <property type="component" value="Unassembled WGS sequence"/>
</dbReference>
<dbReference type="InterPro" id="IPR051876">
    <property type="entry name" value="ODA-DC/CCD"/>
</dbReference>
<dbReference type="EMBL" id="MCOG01000162">
    <property type="protein sequence ID" value="ORY32968.1"/>
    <property type="molecule type" value="Genomic_DNA"/>
</dbReference>
<feature type="compositionally biased region" description="Basic and acidic residues" evidence="3">
    <location>
        <begin position="578"/>
        <end position="599"/>
    </location>
</feature>
<gene>
    <name evidence="5" type="ORF">LY90DRAFT_673462</name>
</gene>
<feature type="compositionally biased region" description="Polar residues" evidence="3">
    <location>
        <begin position="451"/>
        <end position="461"/>
    </location>
</feature>